<gene>
    <name evidence="2" type="ORF">PAPOLLO_LOCUS7273</name>
</gene>
<feature type="compositionally biased region" description="Low complexity" evidence="1">
    <location>
        <begin position="50"/>
        <end position="59"/>
    </location>
</feature>
<name>A0A8S3WL42_PARAO</name>
<dbReference type="Proteomes" id="UP000691718">
    <property type="component" value="Unassembled WGS sequence"/>
</dbReference>
<keyword evidence="3" id="KW-1185">Reference proteome</keyword>
<dbReference type="AlphaFoldDB" id="A0A8S3WL42"/>
<evidence type="ECO:0000313" key="3">
    <source>
        <dbReference type="Proteomes" id="UP000691718"/>
    </source>
</evidence>
<organism evidence="2 3">
    <name type="scientific">Parnassius apollo</name>
    <name type="common">Apollo butterfly</name>
    <name type="synonym">Papilio apollo</name>
    <dbReference type="NCBI Taxonomy" id="110799"/>
    <lineage>
        <taxon>Eukaryota</taxon>
        <taxon>Metazoa</taxon>
        <taxon>Ecdysozoa</taxon>
        <taxon>Arthropoda</taxon>
        <taxon>Hexapoda</taxon>
        <taxon>Insecta</taxon>
        <taxon>Pterygota</taxon>
        <taxon>Neoptera</taxon>
        <taxon>Endopterygota</taxon>
        <taxon>Lepidoptera</taxon>
        <taxon>Glossata</taxon>
        <taxon>Ditrysia</taxon>
        <taxon>Papilionoidea</taxon>
        <taxon>Papilionidae</taxon>
        <taxon>Parnassiinae</taxon>
        <taxon>Parnassini</taxon>
        <taxon>Parnassius</taxon>
        <taxon>Parnassius</taxon>
    </lineage>
</organism>
<feature type="region of interest" description="Disordered" evidence="1">
    <location>
        <begin position="41"/>
        <end position="77"/>
    </location>
</feature>
<protein>
    <submittedName>
        <fullName evidence="2">(apollo) hypothetical protein</fullName>
    </submittedName>
</protein>
<sequence>MDLILIEQDNIQQEMCNYNSPKREAATIQNVPTFTEVTANGKIHDEDNISQSESNVSSSCQRQTKKEKSNTEHDTSLRSNRFELSVLAILKQITTNLLVSYL</sequence>
<evidence type="ECO:0000256" key="1">
    <source>
        <dbReference type="SAM" id="MobiDB-lite"/>
    </source>
</evidence>
<dbReference type="EMBL" id="CAJQZP010000501">
    <property type="protein sequence ID" value="CAG4964759.1"/>
    <property type="molecule type" value="Genomic_DNA"/>
</dbReference>
<comment type="caution">
    <text evidence="2">The sequence shown here is derived from an EMBL/GenBank/DDBJ whole genome shotgun (WGS) entry which is preliminary data.</text>
</comment>
<accession>A0A8S3WL42</accession>
<feature type="compositionally biased region" description="Basic and acidic residues" evidence="1">
    <location>
        <begin position="64"/>
        <end position="76"/>
    </location>
</feature>
<evidence type="ECO:0000313" key="2">
    <source>
        <dbReference type="EMBL" id="CAG4964759.1"/>
    </source>
</evidence>
<proteinExistence type="predicted"/>
<reference evidence="2" key="1">
    <citation type="submission" date="2021-04" db="EMBL/GenBank/DDBJ databases">
        <authorList>
            <person name="Tunstrom K."/>
        </authorList>
    </citation>
    <scope>NUCLEOTIDE SEQUENCE</scope>
</reference>